<gene>
    <name evidence="2" type="ORF">NDU88_001135</name>
</gene>
<dbReference type="Gene3D" id="3.40.50.720">
    <property type="entry name" value="NAD(P)-binding Rossmann-like Domain"/>
    <property type="match status" value="1"/>
</dbReference>
<evidence type="ECO:0000259" key="1">
    <source>
        <dbReference type="Pfam" id="PF13460"/>
    </source>
</evidence>
<dbReference type="AlphaFoldDB" id="A0AAV7VYJ5"/>
<organism evidence="2 3">
    <name type="scientific">Pleurodeles waltl</name>
    <name type="common">Iberian ribbed newt</name>
    <dbReference type="NCBI Taxonomy" id="8319"/>
    <lineage>
        <taxon>Eukaryota</taxon>
        <taxon>Metazoa</taxon>
        <taxon>Chordata</taxon>
        <taxon>Craniata</taxon>
        <taxon>Vertebrata</taxon>
        <taxon>Euteleostomi</taxon>
        <taxon>Amphibia</taxon>
        <taxon>Batrachia</taxon>
        <taxon>Caudata</taxon>
        <taxon>Salamandroidea</taxon>
        <taxon>Salamandridae</taxon>
        <taxon>Pleurodelinae</taxon>
        <taxon>Pleurodeles</taxon>
    </lineage>
</organism>
<comment type="caution">
    <text evidence="2">The sequence shown here is derived from an EMBL/GenBank/DDBJ whole genome shotgun (WGS) entry which is preliminary data.</text>
</comment>
<protein>
    <recommendedName>
        <fullName evidence="1">NAD(P)-binding domain-containing protein</fullName>
    </recommendedName>
</protein>
<dbReference type="InterPro" id="IPR036291">
    <property type="entry name" value="NAD(P)-bd_dom_sf"/>
</dbReference>
<feature type="domain" description="NAD(P)-binding" evidence="1">
    <location>
        <begin position="89"/>
        <end position="288"/>
    </location>
</feature>
<keyword evidence="3" id="KW-1185">Reference proteome</keyword>
<dbReference type="EMBL" id="JANPWB010000002">
    <property type="protein sequence ID" value="KAJ1205707.1"/>
    <property type="molecule type" value="Genomic_DNA"/>
</dbReference>
<evidence type="ECO:0000313" key="3">
    <source>
        <dbReference type="Proteomes" id="UP001066276"/>
    </source>
</evidence>
<evidence type="ECO:0000313" key="2">
    <source>
        <dbReference type="EMBL" id="KAJ1205707.1"/>
    </source>
</evidence>
<dbReference type="GO" id="GO:0042602">
    <property type="term" value="F:riboflavin reductase (NADPH) activity"/>
    <property type="evidence" value="ECO:0007669"/>
    <property type="project" value="TreeGrafter"/>
</dbReference>
<dbReference type="Proteomes" id="UP001066276">
    <property type="component" value="Chromosome 1_2"/>
</dbReference>
<dbReference type="SUPFAM" id="SSF51735">
    <property type="entry name" value="NAD(P)-binding Rossmann-fold domains"/>
    <property type="match status" value="1"/>
</dbReference>
<sequence length="302" mass="34387">MLRLLLEKQVEVKAIYLIWGLRRTTTGGNKYRRQRHSVPIEEPVLYIHMTSSMRQEKQKNPFFKQHSPLPLETIQRLSKHANMKLAVLGASGRTGQYLVTQALQQGHEVTALVRNVGKIPLKHENLKVVEANIFSADSLSEHFQGQDVIVSCLGFSPKLFSSISGYTDSMSAIVKAMREAKVDRIIVITSWYTEPNSRQNSPIILRVFLLPVYRTVLNNIYEMENFLEKECSDLNWTAVRPPDLQSMPATDKEFLTHEGYFVPGDSGPPARNIVSRGDLARFMLLQLESNEWTRKAVSICTK</sequence>
<name>A0AAV7VYJ5_PLEWA</name>
<dbReference type="GO" id="GO:0004074">
    <property type="term" value="F:biliverdin reductase [NAD(P)H] activity"/>
    <property type="evidence" value="ECO:0007669"/>
    <property type="project" value="TreeGrafter"/>
</dbReference>
<dbReference type="PANTHER" id="PTHR43355">
    <property type="entry name" value="FLAVIN REDUCTASE (NADPH)"/>
    <property type="match status" value="1"/>
</dbReference>
<dbReference type="InterPro" id="IPR051606">
    <property type="entry name" value="Polyketide_Oxido-like"/>
</dbReference>
<dbReference type="InterPro" id="IPR016040">
    <property type="entry name" value="NAD(P)-bd_dom"/>
</dbReference>
<accession>A0AAV7VYJ5</accession>
<dbReference type="Pfam" id="PF13460">
    <property type="entry name" value="NAD_binding_10"/>
    <property type="match status" value="1"/>
</dbReference>
<reference evidence="2" key="1">
    <citation type="journal article" date="2022" name="bioRxiv">
        <title>Sequencing and chromosome-scale assembly of the giantPleurodeles waltlgenome.</title>
        <authorList>
            <person name="Brown T."/>
            <person name="Elewa A."/>
            <person name="Iarovenko S."/>
            <person name="Subramanian E."/>
            <person name="Araus A.J."/>
            <person name="Petzold A."/>
            <person name="Susuki M."/>
            <person name="Suzuki K.-i.T."/>
            <person name="Hayashi T."/>
            <person name="Toyoda A."/>
            <person name="Oliveira C."/>
            <person name="Osipova E."/>
            <person name="Leigh N.D."/>
            <person name="Simon A."/>
            <person name="Yun M.H."/>
        </authorList>
    </citation>
    <scope>NUCLEOTIDE SEQUENCE</scope>
    <source>
        <strain evidence="2">20211129_DDA</strain>
        <tissue evidence="2">Liver</tissue>
    </source>
</reference>
<dbReference type="PANTHER" id="PTHR43355:SF2">
    <property type="entry name" value="FLAVIN REDUCTASE (NADPH)"/>
    <property type="match status" value="1"/>
</dbReference>
<dbReference type="CDD" id="cd05244">
    <property type="entry name" value="BVR-B_like_SDR_a"/>
    <property type="match status" value="1"/>
</dbReference>
<proteinExistence type="predicted"/>